<comment type="caution">
    <text evidence="2">The sequence shown here is derived from an EMBL/GenBank/DDBJ whole genome shotgun (WGS) entry which is preliminary data.</text>
</comment>
<evidence type="ECO:0000313" key="3">
    <source>
        <dbReference type="Proteomes" id="UP001140510"/>
    </source>
</evidence>
<name>A0A9W9D9T3_9PLEO</name>
<dbReference type="Proteomes" id="UP001140510">
    <property type="component" value="Unassembled WGS sequence"/>
</dbReference>
<reference evidence="2" key="1">
    <citation type="submission" date="2022-10" db="EMBL/GenBank/DDBJ databases">
        <title>Tapping the CABI collections for fungal endophytes: first genome assemblies for Collariella, Neodidymelliopsis, Ascochyta clinopodiicola, Didymella pomorum, Didymosphaeria variabile, Neocosmospora piperis and Neocucurbitaria cava.</title>
        <authorList>
            <person name="Hill R."/>
        </authorList>
    </citation>
    <scope>NUCLEOTIDE SEQUENCE</scope>
    <source>
        <strain evidence="2">IMI 355091</strain>
    </source>
</reference>
<evidence type="ECO:0000256" key="1">
    <source>
        <dbReference type="SAM" id="MobiDB-lite"/>
    </source>
</evidence>
<dbReference type="AlphaFoldDB" id="A0A9W9D9T3"/>
<dbReference type="EMBL" id="JAPEVA010000020">
    <property type="protein sequence ID" value="KAJ4407537.1"/>
    <property type="molecule type" value="Genomic_DNA"/>
</dbReference>
<protein>
    <submittedName>
        <fullName evidence="2">Uncharacterized protein</fullName>
    </submittedName>
</protein>
<gene>
    <name evidence="2" type="ORF">N0V91_003806</name>
</gene>
<feature type="region of interest" description="Disordered" evidence="1">
    <location>
        <begin position="72"/>
        <end position="96"/>
    </location>
</feature>
<sequence length="96" mass="10589">MAEQESHPGIAYGEDVLGELLLLLTDFNESCNEQAHPGVDAAAQPVMTELSVESLNANSYLHVIASPADCRERERRSDEKNTVNAVRRSHWSSIIP</sequence>
<proteinExistence type="predicted"/>
<organism evidence="2 3">
    <name type="scientific">Didymella pomorum</name>
    <dbReference type="NCBI Taxonomy" id="749634"/>
    <lineage>
        <taxon>Eukaryota</taxon>
        <taxon>Fungi</taxon>
        <taxon>Dikarya</taxon>
        <taxon>Ascomycota</taxon>
        <taxon>Pezizomycotina</taxon>
        <taxon>Dothideomycetes</taxon>
        <taxon>Pleosporomycetidae</taxon>
        <taxon>Pleosporales</taxon>
        <taxon>Pleosporineae</taxon>
        <taxon>Didymellaceae</taxon>
        <taxon>Didymella</taxon>
    </lineage>
</organism>
<accession>A0A9W9D9T3</accession>
<keyword evidence="3" id="KW-1185">Reference proteome</keyword>
<evidence type="ECO:0000313" key="2">
    <source>
        <dbReference type="EMBL" id="KAJ4407537.1"/>
    </source>
</evidence>
<feature type="compositionally biased region" description="Basic and acidic residues" evidence="1">
    <location>
        <begin position="72"/>
        <end position="81"/>
    </location>
</feature>